<dbReference type="InterPro" id="IPR050832">
    <property type="entry name" value="Bact_Acetyltransf"/>
</dbReference>
<dbReference type="PANTHER" id="PTHR43877">
    <property type="entry name" value="AMINOALKYLPHOSPHONATE N-ACETYLTRANSFERASE-RELATED-RELATED"/>
    <property type="match status" value="1"/>
</dbReference>
<dbReference type="SUPFAM" id="SSF55729">
    <property type="entry name" value="Acyl-CoA N-acyltransferases (Nat)"/>
    <property type="match status" value="1"/>
</dbReference>
<evidence type="ECO:0000256" key="2">
    <source>
        <dbReference type="ARBA" id="ARBA00023315"/>
    </source>
</evidence>
<evidence type="ECO:0000256" key="1">
    <source>
        <dbReference type="ARBA" id="ARBA00022679"/>
    </source>
</evidence>
<organism evidence="5 6">
    <name type="scientific">Kribbella orskensis</name>
    <dbReference type="NCBI Taxonomy" id="2512216"/>
    <lineage>
        <taxon>Bacteria</taxon>
        <taxon>Bacillati</taxon>
        <taxon>Actinomycetota</taxon>
        <taxon>Actinomycetes</taxon>
        <taxon>Propionibacteriales</taxon>
        <taxon>Kribbellaceae</taxon>
        <taxon>Kribbella</taxon>
    </lineage>
</organism>
<dbReference type="InterPro" id="IPR016181">
    <property type="entry name" value="Acyl_CoA_acyltransferase"/>
</dbReference>
<evidence type="ECO:0000313" key="5">
    <source>
        <dbReference type="EMBL" id="TCO29403.1"/>
    </source>
</evidence>
<evidence type="ECO:0000259" key="4">
    <source>
        <dbReference type="PROSITE" id="PS51186"/>
    </source>
</evidence>
<keyword evidence="6" id="KW-1185">Reference proteome</keyword>
<evidence type="ECO:0000256" key="3">
    <source>
        <dbReference type="SAM" id="MobiDB-lite"/>
    </source>
</evidence>
<dbReference type="Gene3D" id="3.40.630.30">
    <property type="match status" value="1"/>
</dbReference>
<dbReference type="EMBL" id="SLWM01000002">
    <property type="protein sequence ID" value="TCO29403.1"/>
    <property type="molecule type" value="Genomic_DNA"/>
</dbReference>
<comment type="caution">
    <text evidence="5">The sequence shown here is derived from an EMBL/GenBank/DDBJ whole genome shotgun (WGS) entry which is preliminary data.</text>
</comment>
<accession>A0ABY2BUB7</accession>
<reference evidence="5 6" key="1">
    <citation type="journal article" date="2015" name="Stand. Genomic Sci.">
        <title>Genomic Encyclopedia of Bacterial and Archaeal Type Strains, Phase III: the genomes of soil and plant-associated and newly described type strains.</title>
        <authorList>
            <person name="Whitman W.B."/>
            <person name="Woyke T."/>
            <person name="Klenk H.P."/>
            <person name="Zhou Y."/>
            <person name="Lilburn T.G."/>
            <person name="Beck B.J."/>
            <person name="De Vos P."/>
            <person name="Vandamme P."/>
            <person name="Eisen J.A."/>
            <person name="Garrity G."/>
            <person name="Hugenholtz P."/>
            <person name="Kyrpides N.C."/>
        </authorList>
    </citation>
    <scope>NUCLEOTIDE SEQUENCE [LARGE SCALE GENOMIC DNA]</scope>
    <source>
        <strain evidence="5 6">VKM Ac-2538</strain>
    </source>
</reference>
<dbReference type="RefSeq" id="WP_132188214.1">
    <property type="nucleotide sequence ID" value="NZ_SLWM01000002.1"/>
</dbReference>
<protein>
    <submittedName>
        <fullName evidence="5">Acetyltransferase (GNAT) family protein</fullName>
    </submittedName>
</protein>
<dbReference type="Pfam" id="PF00583">
    <property type="entry name" value="Acetyltransf_1"/>
    <property type="match status" value="1"/>
</dbReference>
<dbReference type="Proteomes" id="UP000295818">
    <property type="component" value="Unassembled WGS sequence"/>
</dbReference>
<keyword evidence="2" id="KW-0012">Acyltransferase</keyword>
<evidence type="ECO:0000313" key="6">
    <source>
        <dbReference type="Proteomes" id="UP000295818"/>
    </source>
</evidence>
<feature type="domain" description="N-acetyltransferase" evidence="4">
    <location>
        <begin position="5"/>
        <end position="165"/>
    </location>
</feature>
<feature type="region of interest" description="Disordered" evidence="3">
    <location>
        <begin position="193"/>
        <end position="231"/>
    </location>
</feature>
<sequence>MAPVIEVRDARPDDADTLVMLWRELATGTGHQARLLAAPSAESARAAVARHRDDPSGRLIVGEIDGVLGGMAYLRQTPLSPLHDEITVMVEYLHVSDHARRHGLGKALMAEAAAWAEHGSCPHLAVLAPPVAREANRFLARLGLGQAGMVRFATTHTVRRRLAAEHAPNMLGLLSSRRSVIARRAQLPRSPLIEDPSYADASYQDPSYDEAQYEDQQYDGPQYGANGFDDPAYEKLEELRLPAEPESAGT</sequence>
<proteinExistence type="predicted"/>
<keyword evidence="1" id="KW-0808">Transferase</keyword>
<dbReference type="InterPro" id="IPR000182">
    <property type="entry name" value="GNAT_dom"/>
</dbReference>
<gene>
    <name evidence="5" type="ORF">EV644_102120</name>
</gene>
<feature type="compositionally biased region" description="Acidic residues" evidence="3">
    <location>
        <begin position="207"/>
        <end position="217"/>
    </location>
</feature>
<name>A0ABY2BUB7_9ACTN</name>
<dbReference type="PROSITE" id="PS51186">
    <property type="entry name" value="GNAT"/>
    <property type="match status" value="1"/>
</dbReference>